<dbReference type="InterPro" id="IPR003715">
    <property type="entry name" value="Poly_export_N"/>
</dbReference>
<feature type="signal peptide" evidence="2">
    <location>
        <begin position="1"/>
        <end position="23"/>
    </location>
</feature>
<dbReference type="KEGG" id="ptan:CRYO30217_00592"/>
<dbReference type="EMBL" id="OU015584">
    <property type="protein sequence ID" value="CAG5078157.1"/>
    <property type="molecule type" value="Genomic_DNA"/>
</dbReference>
<accession>A0A916JKT0</accession>
<dbReference type="Gene3D" id="3.30.1950.10">
    <property type="entry name" value="wza like domain"/>
    <property type="match status" value="1"/>
</dbReference>
<dbReference type="GO" id="GO:0015159">
    <property type="term" value="F:polysaccharide transmembrane transporter activity"/>
    <property type="evidence" value="ECO:0007669"/>
    <property type="project" value="InterPro"/>
</dbReference>
<name>A0A916JKT0_9FLAO</name>
<keyword evidence="1 2" id="KW-0732">Signal</keyword>
<dbReference type="PANTHER" id="PTHR33619">
    <property type="entry name" value="POLYSACCHARIDE EXPORT PROTEIN GFCE-RELATED"/>
    <property type="match status" value="1"/>
</dbReference>
<feature type="chain" id="PRO_5037317907" description="Polysaccharide export protein N-terminal domain-containing protein" evidence="2">
    <location>
        <begin position="24"/>
        <end position="260"/>
    </location>
</feature>
<evidence type="ECO:0000256" key="1">
    <source>
        <dbReference type="ARBA" id="ARBA00022729"/>
    </source>
</evidence>
<dbReference type="Proteomes" id="UP000683507">
    <property type="component" value="Chromosome"/>
</dbReference>
<evidence type="ECO:0000313" key="4">
    <source>
        <dbReference type="EMBL" id="CAG5078157.1"/>
    </source>
</evidence>
<evidence type="ECO:0000259" key="3">
    <source>
        <dbReference type="Pfam" id="PF02563"/>
    </source>
</evidence>
<dbReference type="InterPro" id="IPR049712">
    <property type="entry name" value="Poly_export"/>
</dbReference>
<proteinExistence type="predicted"/>
<feature type="domain" description="Polysaccharide export protein N-terminal" evidence="3">
    <location>
        <begin position="42"/>
        <end position="138"/>
    </location>
</feature>
<keyword evidence="5" id="KW-1185">Reference proteome</keyword>
<reference evidence="4" key="1">
    <citation type="submission" date="2021-04" db="EMBL/GenBank/DDBJ databases">
        <authorList>
            <person name="Rodrigo-Torres L."/>
            <person name="Arahal R. D."/>
            <person name="Lucena T."/>
        </authorList>
    </citation>
    <scope>NUCLEOTIDE SEQUENCE</scope>
    <source>
        <strain evidence="4">AS29M-1</strain>
    </source>
</reference>
<dbReference type="PANTHER" id="PTHR33619:SF3">
    <property type="entry name" value="POLYSACCHARIDE EXPORT PROTEIN GFCE-RELATED"/>
    <property type="match status" value="1"/>
</dbReference>
<dbReference type="Gene3D" id="3.10.560.10">
    <property type="entry name" value="Outer membrane lipoprotein wza domain like"/>
    <property type="match status" value="1"/>
</dbReference>
<sequence length="260" mass="28236">MFKYSIVISLAIVALISSCTVNSHVMLKTPKDFVFDSIPSVQSDQYVITPGDLLQFRLYSNGGFSVIDITSGTSGSNGGNIAMARGLSVSYLVQNDGNVKIPILGETPITGKTILEAQSYLEELYSEFYVEPFLQLNVVNKRVIVFPGGGSNAQVVTLQNNTSTLLEVLAQVGGISQNSKASTIKVMRLIEGKEKREVYKIDLSKISGLPDGDMVILADDIIYVEPNANIAREVLQDISPIISLVSSTIVFYFSLRNLAN</sequence>
<dbReference type="Pfam" id="PF02563">
    <property type="entry name" value="Poly_export"/>
    <property type="match status" value="1"/>
</dbReference>
<protein>
    <recommendedName>
        <fullName evidence="3">Polysaccharide export protein N-terminal domain-containing protein</fullName>
    </recommendedName>
</protein>
<evidence type="ECO:0000256" key="2">
    <source>
        <dbReference type="SAM" id="SignalP"/>
    </source>
</evidence>
<dbReference type="PROSITE" id="PS51257">
    <property type="entry name" value="PROKAR_LIPOPROTEIN"/>
    <property type="match status" value="1"/>
</dbReference>
<organism evidence="4 5">
    <name type="scientific">Parvicella tangerina</name>
    <dbReference type="NCBI Taxonomy" id="2829795"/>
    <lineage>
        <taxon>Bacteria</taxon>
        <taxon>Pseudomonadati</taxon>
        <taxon>Bacteroidota</taxon>
        <taxon>Flavobacteriia</taxon>
        <taxon>Flavobacteriales</taxon>
        <taxon>Parvicellaceae</taxon>
        <taxon>Parvicella</taxon>
    </lineage>
</organism>
<evidence type="ECO:0000313" key="5">
    <source>
        <dbReference type="Proteomes" id="UP000683507"/>
    </source>
</evidence>
<gene>
    <name evidence="4" type="ORF">CRYO30217_00592</name>
</gene>
<dbReference type="AlphaFoldDB" id="A0A916JKT0"/>